<evidence type="ECO:0008006" key="3">
    <source>
        <dbReference type="Google" id="ProtNLM"/>
    </source>
</evidence>
<dbReference type="Proteomes" id="UP001295463">
    <property type="component" value="Chromosome"/>
</dbReference>
<protein>
    <recommendedName>
        <fullName evidence="3">Protein NO VEIN C-terminal domain-containing protein</fullName>
    </recommendedName>
</protein>
<name>A0ABN8HG18_9BACT</name>
<sequence>MPRKLALKRLSSSDLTIFEHHFRQTTGAKQKGINLDKAVIIGRFFPALQSRADLRSDALILSVFGPDGAGLQTVTRKVLKQQKNWRLNGEYIKAPDNTPNRYDSLEKDDFALLEFTGDVEPKAVRICLIARASAKDISLHTELDKVYGARFSERCGMIEVTGDELSAVLTKAEVAEDHPILDFTDVDALEDAVLGGVDGLSTLLRRRKSRGVTQEELAKARQNASQTGRLGEELVDEWLENEKAHGHFFDYQWESDANAIAPFDFVVSITQNDSRKVDVKSTAGEFTNPIHISMSELIEIATSETPYDIYRLYAVLEDFARMRIASNLREFASIVISSLGALPPGVKIDGISVDPRQLPFEENEIVIDFREESVDV</sequence>
<evidence type="ECO:0000313" key="1">
    <source>
        <dbReference type="EMBL" id="CAH2031722.1"/>
    </source>
</evidence>
<keyword evidence="2" id="KW-1185">Reference proteome</keyword>
<dbReference type="RefSeq" id="WP_305732526.1">
    <property type="nucleotide sequence ID" value="NZ_OW150024.1"/>
</dbReference>
<proteinExistence type="predicted"/>
<reference evidence="1 2" key="1">
    <citation type="submission" date="2022-03" db="EMBL/GenBank/DDBJ databases">
        <authorList>
            <person name="Koch H."/>
        </authorList>
    </citation>
    <scope>NUCLEOTIDE SEQUENCE [LARGE SCALE GENOMIC DNA]</scope>
    <source>
        <strain evidence="1 2">G1</strain>
    </source>
</reference>
<evidence type="ECO:0000313" key="2">
    <source>
        <dbReference type="Proteomes" id="UP001295463"/>
    </source>
</evidence>
<dbReference type="EMBL" id="OW150024">
    <property type="protein sequence ID" value="CAH2031722.1"/>
    <property type="molecule type" value="Genomic_DNA"/>
</dbReference>
<gene>
    <name evidence="1" type="ORF">GEAMG1_1890</name>
</gene>
<organism evidence="1 2">
    <name type="scientific">Trichlorobacter ammonificans</name>
    <dbReference type="NCBI Taxonomy" id="2916410"/>
    <lineage>
        <taxon>Bacteria</taxon>
        <taxon>Pseudomonadati</taxon>
        <taxon>Thermodesulfobacteriota</taxon>
        <taxon>Desulfuromonadia</taxon>
        <taxon>Geobacterales</taxon>
        <taxon>Geobacteraceae</taxon>
        <taxon>Trichlorobacter</taxon>
    </lineage>
</organism>
<accession>A0ABN8HG18</accession>